<keyword evidence="6" id="KW-1185">Reference proteome</keyword>
<proteinExistence type="inferred from homology"/>
<reference evidence="4" key="3">
    <citation type="submission" date="2018-10" db="EMBL/GenBank/DDBJ databases">
        <authorList>
            <person name="Whitman W."/>
            <person name="Huntemann M."/>
            <person name="Clum A."/>
            <person name="Pillay M."/>
            <person name="Palaniappan K."/>
            <person name="Varghese N."/>
            <person name="Mikhailova N."/>
            <person name="Stamatis D."/>
            <person name="Reddy T."/>
            <person name="Daum C."/>
            <person name="Shapiro N."/>
            <person name="Ivanova N."/>
            <person name="Kyrpides N."/>
            <person name="Woyke T."/>
        </authorList>
    </citation>
    <scope>NUCLEOTIDE SEQUENCE</scope>
    <source>
        <strain evidence="4">CGMCC 1.10124</strain>
    </source>
</reference>
<dbReference type="Proteomes" id="UP000282007">
    <property type="component" value="Chromosome"/>
</dbReference>
<dbReference type="InterPro" id="IPR014729">
    <property type="entry name" value="Rossmann-like_a/b/a_fold"/>
</dbReference>
<dbReference type="EMBL" id="CP034145">
    <property type="protein sequence ID" value="AZH25940.1"/>
    <property type="molecule type" value="Genomic_DNA"/>
</dbReference>
<evidence type="ECO:0000313" key="3">
    <source>
        <dbReference type="EMBL" id="AZH25940.1"/>
    </source>
</evidence>
<dbReference type="AlphaFoldDB" id="A0A3M0D5I9"/>
<dbReference type="PANTHER" id="PTHR46268:SF6">
    <property type="entry name" value="UNIVERSAL STRESS PROTEIN UP12"/>
    <property type="match status" value="1"/>
</dbReference>
<dbReference type="PANTHER" id="PTHR46268">
    <property type="entry name" value="STRESS RESPONSE PROTEIN NHAX"/>
    <property type="match status" value="1"/>
</dbReference>
<gene>
    <name evidence="4" type="ORF">ATH50_3329</name>
    <name evidence="3" type="ORF">DU502_11390</name>
</gene>
<dbReference type="EMBL" id="REFS01000008">
    <property type="protein sequence ID" value="RMB11633.1"/>
    <property type="molecule type" value="Genomic_DNA"/>
</dbReference>
<dbReference type="CDD" id="cd00293">
    <property type="entry name" value="USP-like"/>
    <property type="match status" value="1"/>
</dbReference>
<evidence type="ECO:0000259" key="2">
    <source>
        <dbReference type="Pfam" id="PF00582"/>
    </source>
</evidence>
<organism evidence="4 5">
    <name type="scientific">Haloplanus aerogenes</name>
    <dbReference type="NCBI Taxonomy" id="660522"/>
    <lineage>
        <taxon>Archaea</taxon>
        <taxon>Methanobacteriati</taxon>
        <taxon>Methanobacteriota</taxon>
        <taxon>Stenosarchaea group</taxon>
        <taxon>Halobacteria</taxon>
        <taxon>Halobacteriales</taxon>
        <taxon>Haloferacaceae</taxon>
        <taxon>Haloplanus</taxon>
    </lineage>
</organism>
<reference evidence="3 6" key="2">
    <citation type="submission" date="2018-07" db="EMBL/GenBank/DDBJ databases">
        <title>Genome sequences of Haloplanus aerogenes JCM 16430T.</title>
        <authorList>
            <person name="Kim Y.B."/>
            <person name="Roh S.W."/>
        </authorList>
    </citation>
    <scope>NUCLEOTIDE SEQUENCE [LARGE SCALE GENOMIC DNA]</scope>
    <source>
        <strain evidence="3 6">JCM 16430</strain>
    </source>
</reference>
<dbReference type="RefSeq" id="WP_121921873.1">
    <property type="nucleotide sequence ID" value="NZ_CP034145.1"/>
</dbReference>
<dbReference type="Gene3D" id="3.40.50.620">
    <property type="entry name" value="HUPs"/>
    <property type="match status" value="1"/>
</dbReference>
<reference evidence="4 5" key="1">
    <citation type="journal article" date="2015" name="Stand. Genomic Sci.">
        <title>Genomic Encyclopedia of Bacterial and Archaeal Type Strains, Phase III: the genomes of soil and plant-associated and newly described type strains.</title>
        <authorList>
            <person name="Whitman W.B."/>
            <person name="Woyke T."/>
            <person name="Klenk H.P."/>
            <person name="Zhou Y."/>
            <person name="Lilburn T.G."/>
            <person name="Beck B.J."/>
            <person name="De Vos P."/>
            <person name="Vandamme P."/>
            <person name="Eisen J.A."/>
            <person name="Garrity G."/>
            <person name="Hugenholtz P."/>
            <person name="Kyrpides N.C."/>
        </authorList>
    </citation>
    <scope>NUCLEOTIDE SEQUENCE [LARGE SCALE GENOMIC DNA]</scope>
    <source>
        <strain evidence="4 5">CGMCC 1.10124</strain>
    </source>
</reference>
<evidence type="ECO:0000313" key="4">
    <source>
        <dbReference type="EMBL" id="RMB11633.1"/>
    </source>
</evidence>
<accession>A0A3M0D5I9</accession>
<evidence type="ECO:0000313" key="5">
    <source>
        <dbReference type="Proteomes" id="UP000277326"/>
    </source>
</evidence>
<dbReference type="Proteomes" id="UP000277326">
    <property type="component" value="Unassembled WGS sequence"/>
</dbReference>
<dbReference type="Pfam" id="PF00582">
    <property type="entry name" value="Usp"/>
    <property type="match status" value="1"/>
</dbReference>
<dbReference type="SUPFAM" id="SSF52402">
    <property type="entry name" value="Adenine nucleotide alpha hydrolases-like"/>
    <property type="match status" value="1"/>
</dbReference>
<dbReference type="OrthoDB" id="157328at2157"/>
<dbReference type="GeneID" id="38471898"/>
<dbReference type="InterPro" id="IPR006016">
    <property type="entry name" value="UspA"/>
</dbReference>
<comment type="similarity">
    <text evidence="1">Belongs to the universal stress protein A family.</text>
</comment>
<sequence length="237" mass="26460">MEHQNLLVFLEFPKPTRPSLGLLKSLSYMDITLVGFHSTVDSDESQTDREAEIETTLEEITAKFEEQGMQVEQHVVTGDSMIETRNEWANRDQIDGVLTPGGVNTVGRILVGLRDTRNVEKMAEFIDLIDRKRIIHVTLLHVAPESESESESEATVTGREALKAMKSELVDRGVNPAVIHLQIQLSDDPEHELVTAARNYDLTVLGRTEEPGFKDQVFGPVSNQITDRAHSTVLTVT</sequence>
<evidence type="ECO:0000313" key="6">
    <source>
        <dbReference type="Proteomes" id="UP000282007"/>
    </source>
</evidence>
<protein>
    <submittedName>
        <fullName evidence="4">Nucleotide-binding universal stress UspA family protein</fullName>
    </submittedName>
    <submittedName>
        <fullName evidence="3">Universal stress protein</fullName>
    </submittedName>
</protein>
<name>A0A3M0D5I9_9EURY</name>
<dbReference type="KEGG" id="haer:DU502_11390"/>
<feature type="domain" description="UspA" evidence="2">
    <location>
        <begin position="107"/>
        <end position="236"/>
    </location>
</feature>
<evidence type="ECO:0000256" key="1">
    <source>
        <dbReference type="ARBA" id="ARBA00008791"/>
    </source>
</evidence>